<dbReference type="GO" id="GO:0005634">
    <property type="term" value="C:nucleus"/>
    <property type="evidence" value="ECO:0007669"/>
    <property type="project" value="UniProtKB-SubCell"/>
</dbReference>
<evidence type="ECO:0000256" key="3">
    <source>
        <dbReference type="ARBA" id="ARBA00022737"/>
    </source>
</evidence>
<feature type="binding site" evidence="8">
    <location>
        <position position="74"/>
    </location>
    <ligand>
        <name>Zn(2+)</name>
        <dbReference type="ChEBI" id="CHEBI:29105"/>
    </ligand>
</feature>
<dbReference type="InterPro" id="IPR013087">
    <property type="entry name" value="Znf_C2H2_type"/>
</dbReference>
<evidence type="ECO:0000259" key="11">
    <source>
        <dbReference type="PROSITE" id="PS51915"/>
    </source>
</evidence>
<dbReference type="InterPro" id="IPR050888">
    <property type="entry name" value="ZnF_C2H2-type_TF"/>
</dbReference>
<accession>A0A1A9Z9A7</accession>
<dbReference type="Proteomes" id="UP000092445">
    <property type="component" value="Unassembled WGS sequence"/>
</dbReference>
<dbReference type="PROSITE" id="PS00028">
    <property type="entry name" value="ZINC_FINGER_C2H2_1"/>
    <property type="match status" value="5"/>
</dbReference>
<sequence>MQTDEISNRKKSENVKWHLWCRLCASNDLRNGNINIFQKVKDKEYMTLNEAIYKYFKVNITPEDPLPKVLCCYCFDLISAVIDFNERIFKVQRLFSTFNSNFGQPFRLQLIPEDKIHDFWKLRSTTIGMKENSGSRKLSVKFKDEITEESKSKVTKNLREKIHYKEARIKEFNNSFSNMQKFSENDKDIPQKRRKNKKNTVKSNEIFLENNSPNKKTVLIEEFKNKMETQELIDTIENTFNEKIGNNMQTDPKQENNKTNRNDIEIKQFGEKGSNETKESINTVAVNMVKDNNNDLLQEKSKALRKSYTRVQDFELDITCKKCGEQYKSFFPYRQHLKSAHSEAWSGGKWTCLDCDATILSGAGLARHVLFHNSSHHETIYKSSQSLGDIKMKIPCKKCDIQFKSFFQYRQHLKSAHNLGKIHDEWTCPFCGRIVFYISTFRSHLLTHIPGGANKSHVCSMCTKSFRTKSGLREHLLSHTLMEKNHELLCPECDKCFSSRTSLNDHIKYAHKIDDQRLQGGNGMSSTTTTFSKNDTFSYNESAPFESDLCKKKNRNAGQHKVQNVSPLLNLQSNF</sequence>
<feature type="region of interest" description="Disordered" evidence="9">
    <location>
        <begin position="180"/>
        <end position="202"/>
    </location>
</feature>
<dbReference type="VEuPathDB" id="VectorBase:GPAI007690"/>
<dbReference type="Pfam" id="PF00096">
    <property type="entry name" value="zf-C2H2"/>
    <property type="match status" value="2"/>
</dbReference>
<evidence type="ECO:0000256" key="7">
    <source>
        <dbReference type="PROSITE-ProRule" id="PRU00042"/>
    </source>
</evidence>
<dbReference type="SMART" id="SM00355">
    <property type="entry name" value="ZnF_C2H2"/>
    <property type="match status" value="6"/>
</dbReference>
<dbReference type="PROSITE" id="PS00202">
    <property type="entry name" value="RUBREDOXIN"/>
    <property type="match status" value="1"/>
</dbReference>
<dbReference type="Pfam" id="PF07776">
    <property type="entry name" value="zf-AD"/>
    <property type="match status" value="1"/>
</dbReference>
<evidence type="ECO:0000256" key="5">
    <source>
        <dbReference type="ARBA" id="ARBA00022833"/>
    </source>
</evidence>
<evidence type="ECO:0000256" key="8">
    <source>
        <dbReference type="PROSITE-ProRule" id="PRU01263"/>
    </source>
</evidence>
<dbReference type="PROSITE" id="PS51915">
    <property type="entry name" value="ZAD"/>
    <property type="match status" value="1"/>
</dbReference>
<feature type="domain" description="ZAD" evidence="11">
    <location>
        <begin position="19"/>
        <end position="98"/>
    </location>
</feature>
<evidence type="ECO:0000256" key="1">
    <source>
        <dbReference type="ARBA" id="ARBA00004123"/>
    </source>
</evidence>
<dbReference type="InterPro" id="IPR018527">
    <property type="entry name" value="Rubredoxin_Fe_BS"/>
</dbReference>
<dbReference type="Gene3D" id="3.40.1800.20">
    <property type="match status" value="1"/>
</dbReference>
<keyword evidence="6" id="KW-0539">Nucleus</keyword>
<dbReference type="PANTHER" id="PTHR24406">
    <property type="entry name" value="TRANSCRIPTIONAL REPRESSOR CTCFL-RELATED"/>
    <property type="match status" value="1"/>
</dbReference>
<keyword evidence="13" id="KW-1185">Reference proteome</keyword>
<dbReference type="SUPFAM" id="SSF57716">
    <property type="entry name" value="Glucocorticoid receptor-like (DNA-binding domain)"/>
    <property type="match status" value="1"/>
</dbReference>
<dbReference type="InterPro" id="IPR012934">
    <property type="entry name" value="Znf_AD"/>
</dbReference>
<evidence type="ECO:0000256" key="6">
    <source>
        <dbReference type="ARBA" id="ARBA00023242"/>
    </source>
</evidence>
<name>A0A1A9Z9A7_GLOPL</name>
<keyword evidence="3" id="KW-0677">Repeat</keyword>
<keyword evidence="5 8" id="KW-0862">Zinc</keyword>
<dbReference type="STRING" id="7398.A0A1A9Z9A7"/>
<dbReference type="InterPro" id="IPR036236">
    <property type="entry name" value="Znf_C2H2_sf"/>
</dbReference>
<dbReference type="PROSITE" id="PS50157">
    <property type="entry name" value="ZINC_FINGER_C2H2_2"/>
    <property type="match status" value="2"/>
</dbReference>
<dbReference type="SUPFAM" id="SSF57667">
    <property type="entry name" value="beta-beta-alpha zinc fingers"/>
    <property type="match status" value="1"/>
</dbReference>
<feature type="binding site" evidence="8">
    <location>
        <position position="71"/>
    </location>
    <ligand>
        <name>Zn(2+)</name>
        <dbReference type="ChEBI" id="CHEBI:29105"/>
    </ligand>
</feature>
<dbReference type="AlphaFoldDB" id="A0A1A9Z9A7"/>
<evidence type="ECO:0000259" key="10">
    <source>
        <dbReference type="PROSITE" id="PS50157"/>
    </source>
</evidence>
<evidence type="ECO:0000256" key="9">
    <source>
        <dbReference type="SAM" id="MobiDB-lite"/>
    </source>
</evidence>
<comment type="subcellular location">
    <subcellularLocation>
        <location evidence="1">Nucleus</location>
    </subcellularLocation>
</comment>
<dbReference type="GO" id="GO:0008270">
    <property type="term" value="F:zinc ion binding"/>
    <property type="evidence" value="ECO:0007669"/>
    <property type="project" value="UniProtKB-UniRule"/>
</dbReference>
<evidence type="ECO:0000313" key="13">
    <source>
        <dbReference type="Proteomes" id="UP000092445"/>
    </source>
</evidence>
<organism evidence="12 13">
    <name type="scientific">Glossina pallidipes</name>
    <name type="common">Tsetse fly</name>
    <dbReference type="NCBI Taxonomy" id="7398"/>
    <lineage>
        <taxon>Eukaryota</taxon>
        <taxon>Metazoa</taxon>
        <taxon>Ecdysozoa</taxon>
        <taxon>Arthropoda</taxon>
        <taxon>Hexapoda</taxon>
        <taxon>Insecta</taxon>
        <taxon>Pterygota</taxon>
        <taxon>Neoptera</taxon>
        <taxon>Endopterygota</taxon>
        <taxon>Diptera</taxon>
        <taxon>Brachycera</taxon>
        <taxon>Muscomorpha</taxon>
        <taxon>Hippoboscoidea</taxon>
        <taxon>Glossinidae</taxon>
        <taxon>Glossina</taxon>
    </lineage>
</organism>
<keyword evidence="2 8" id="KW-0479">Metal-binding</keyword>
<evidence type="ECO:0000256" key="2">
    <source>
        <dbReference type="ARBA" id="ARBA00022723"/>
    </source>
</evidence>
<dbReference type="FunFam" id="3.30.160.60:FF:000145">
    <property type="entry name" value="Zinc finger protein 574"/>
    <property type="match status" value="1"/>
</dbReference>
<dbReference type="EnsemblMetazoa" id="GPAI007690-RA">
    <property type="protein sequence ID" value="GPAI007690-PA"/>
    <property type="gene ID" value="GPAI007690"/>
</dbReference>
<proteinExistence type="predicted"/>
<feature type="domain" description="C2H2-type" evidence="10">
    <location>
        <begin position="488"/>
        <end position="516"/>
    </location>
</feature>
<feature type="binding site" evidence="8">
    <location>
        <position position="21"/>
    </location>
    <ligand>
        <name>Zn(2+)</name>
        <dbReference type="ChEBI" id="CHEBI:29105"/>
    </ligand>
</feature>
<reference evidence="13" key="1">
    <citation type="submission" date="2014-03" db="EMBL/GenBank/DDBJ databases">
        <authorList>
            <person name="Aksoy S."/>
            <person name="Warren W."/>
            <person name="Wilson R.K."/>
        </authorList>
    </citation>
    <scope>NUCLEOTIDE SEQUENCE [LARGE SCALE GENOMIC DNA]</scope>
    <source>
        <strain evidence="13">IAEA</strain>
    </source>
</reference>
<keyword evidence="4 7" id="KW-0863">Zinc-finger</keyword>
<protein>
    <submittedName>
        <fullName evidence="12">Uncharacterized protein</fullName>
    </submittedName>
</protein>
<reference evidence="12" key="2">
    <citation type="submission" date="2020-05" db="UniProtKB">
        <authorList>
            <consortium name="EnsemblMetazoa"/>
        </authorList>
    </citation>
    <scope>IDENTIFICATION</scope>
    <source>
        <strain evidence="12">IAEA</strain>
    </source>
</reference>
<evidence type="ECO:0000256" key="4">
    <source>
        <dbReference type="ARBA" id="ARBA00022771"/>
    </source>
</evidence>
<feature type="binding site" evidence="8">
    <location>
        <position position="24"/>
    </location>
    <ligand>
        <name>Zn(2+)</name>
        <dbReference type="ChEBI" id="CHEBI:29105"/>
    </ligand>
</feature>
<dbReference type="Gene3D" id="3.30.160.60">
    <property type="entry name" value="Classic Zinc Finger"/>
    <property type="match status" value="2"/>
</dbReference>
<feature type="domain" description="C2H2-type" evidence="10">
    <location>
        <begin position="457"/>
        <end position="484"/>
    </location>
</feature>
<evidence type="ECO:0000313" key="12">
    <source>
        <dbReference type="EnsemblMetazoa" id="GPAI007690-PA"/>
    </source>
</evidence>